<dbReference type="Pfam" id="PF04239">
    <property type="entry name" value="DUF421"/>
    <property type="match status" value="1"/>
</dbReference>
<feature type="domain" description="YetF-like N-terminal transmembrane" evidence="8">
    <location>
        <begin position="2"/>
        <end position="58"/>
    </location>
</feature>
<evidence type="ECO:0000313" key="10">
    <source>
        <dbReference type="Proteomes" id="UP001240171"/>
    </source>
</evidence>
<evidence type="ECO:0000256" key="1">
    <source>
        <dbReference type="ARBA" id="ARBA00004651"/>
    </source>
</evidence>
<proteinExistence type="inferred from homology"/>
<dbReference type="EMBL" id="JAUQTB010000004">
    <property type="protein sequence ID" value="MDO7906719.1"/>
    <property type="molecule type" value="Genomic_DNA"/>
</dbReference>
<keyword evidence="3" id="KW-1003">Cell membrane</keyword>
<organism evidence="9 10">
    <name type="scientific">Paenibacillus lacisoli</name>
    <dbReference type="NCBI Taxonomy" id="3064525"/>
    <lineage>
        <taxon>Bacteria</taxon>
        <taxon>Bacillati</taxon>
        <taxon>Bacillota</taxon>
        <taxon>Bacilli</taxon>
        <taxon>Bacillales</taxon>
        <taxon>Paenibacillaceae</taxon>
        <taxon>Paenibacillus</taxon>
    </lineage>
</organism>
<dbReference type="Pfam" id="PF20730">
    <property type="entry name" value="YetF_N"/>
    <property type="match status" value="1"/>
</dbReference>
<evidence type="ECO:0000313" key="9">
    <source>
        <dbReference type="EMBL" id="MDO7906719.1"/>
    </source>
</evidence>
<keyword evidence="6" id="KW-0472">Membrane</keyword>
<dbReference type="InterPro" id="IPR048454">
    <property type="entry name" value="YetF_N"/>
</dbReference>
<dbReference type="Gene3D" id="3.30.240.20">
    <property type="entry name" value="bsu07140 like domains"/>
    <property type="match status" value="2"/>
</dbReference>
<dbReference type="InterPro" id="IPR007353">
    <property type="entry name" value="DUF421"/>
</dbReference>
<dbReference type="InterPro" id="IPR023090">
    <property type="entry name" value="UPF0702_alpha/beta_dom_sf"/>
</dbReference>
<accession>A0ABT9CBT2</accession>
<keyword evidence="5" id="KW-1133">Transmembrane helix</keyword>
<feature type="domain" description="YetF C-terminal" evidence="7">
    <location>
        <begin position="61"/>
        <end position="194"/>
    </location>
</feature>
<keyword evidence="10" id="KW-1185">Reference proteome</keyword>
<keyword evidence="4" id="KW-0812">Transmembrane</keyword>
<evidence type="ECO:0000259" key="7">
    <source>
        <dbReference type="Pfam" id="PF04239"/>
    </source>
</evidence>
<dbReference type="PANTHER" id="PTHR34582:SF5">
    <property type="entry name" value="UPF0702 TRANSMEMBRANE PROTEIN YETF"/>
    <property type="match status" value="1"/>
</dbReference>
<comment type="caution">
    <text evidence="9">The sequence shown here is derived from an EMBL/GenBank/DDBJ whole genome shotgun (WGS) entry which is preliminary data.</text>
</comment>
<evidence type="ECO:0000256" key="4">
    <source>
        <dbReference type="ARBA" id="ARBA00022692"/>
    </source>
</evidence>
<evidence type="ECO:0000259" key="8">
    <source>
        <dbReference type="Pfam" id="PF20730"/>
    </source>
</evidence>
<name>A0ABT9CBT2_9BACL</name>
<dbReference type="RefSeq" id="WP_305023919.1">
    <property type="nucleotide sequence ID" value="NZ_JAUQTB010000004.1"/>
</dbReference>
<evidence type="ECO:0000256" key="3">
    <source>
        <dbReference type="ARBA" id="ARBA00022475"/>
    </source>
</evidence>
<gene>
    <name evidence="9" type="ORF">Q5741_09820</name>
</gene>
<protein>
    <submittedName>
        <fullName evidence="9">DUF421 domain-containing protein</fullName>
    </submittedName>
</protein>
<evidence type="ECO:0000256" key="6">
    <source>
        <dbReference type="ARBA" id="ARBA00023136"/>
    </source>
</evidence>
<evidence type="ECO:0000256" key="5">
    <source>
        <dbReference type="ARBA" id="ARBA00022989"/>
    </source>
</evidence>
<comment type="subcellular location">
    <subcellularLocation>
        <location evidence="1">Cell membrane</location>
        <topology evidence="1">Multi-pass membrane protein</topology>
    </subcellularLocation>
</comment>
<comment type="similarity">
    <text evidence="2">Belongs to the UPF0702 family.</text>
</comment>
<reference evidence="9 10" key="1">
    <citation type="submission" date="2023-07" db="EMBL/GenBank/DDBJ databases">
        <title>Paenibacillus sp. JX-17 nov. isolated from soil.</title>
        <authorList>
            <person name="Wan Y."/>
            <person name="Liu B."/>
        </authorList>
    </citation>
    <scope>NUCLEOTIDE SEQUENCE [LARGE SCALE GENOMIC DNA]</scope>
    <source>
        <strain evidence="9 10">JX-17</strain>
    </source>
</reference>
<sequence length="211" mass="24810">MTRFLGKKEISQLTPFDFVSSLVLSELVGNTIYQDDVHYPELLFALALWAVLSYLFEKITQHSRRLRGPLEGSPTLLIRQGMIDMKALKRQRLDMEQLRMMLRQKDIFAIREVNYAILETNGSLSVLKKPRYEPVAREDLKLEAPKSDYSLSLVEEGVIQEENLSKLGRDREWLFDELRKQGYDDWREPAYVEWEEDEGVFVLEHQENKGR</sequence>
<dbReference type="Proteomes" id="UP001240171">
    <property type="component" value="Unassembled WGS sequence"/>
</dbReference>
<evidence type="ECO:0000256" key="2">
    <source>
        <dbReference type="ARBA" id="ARBA00006448"/>
    </source>
</evidence>
<dbReference type="PANTHER" id="PTHR34582">
    <property type="entry name" value="UPF0702 TRANSMEMBRANE PROTEIN YCAP"/>
    <property type="match status" value="1"/>
</dbReference>